<gene>
    <name evidence="3" type="ORF">NC595_11440</name>
</gene>
<evidence type="ECO:0000313" key="4">
    <source>
        <dbReference type="Proteomes" id="UP001204615"/>
    </source>
</evidence>
<feature type="domain" description="X-Tfes XVIPCD" evidence="2">
    <location>
        <begin position="3"/>
        <end position="44"/>
    </location>
</feature>
<evidence type="ECO:0000313" key="3">
    <source>
        <dbReference type="EMBL" id="MCP1374678.1"/>
    </source>
</evidence>
<evidence type="ECO:0000256" key="1">
    <source>
        <dbReference type="SAM" id="MobiDB-lite"/>
    </source>
</evidence>
<dbReference type="EMBL" id="JAMZEK010000002">
    <property type="protein sequence ID" value="MCP1374678.1"/>
    <property type="molecule type" value="Genomic_DNA"/>
</dbReference>
<reference evidence="3 4" key="1">
    <citation type="submission" date="2022-06" db="EMBL/GenBank/DDBJ databases">
        <title>Dyella sp. Sa strain:Sa Genome sequencing.</title>
        <authorList>
            <person name="Park S."/>
        </authorList>
    </citation>
    <scope>NUCLEOTIDE SEQUENCE [LARGE SCALE GENOMIC DNA]</scope>
    <source>
        <strain evidence="3 4">Sa</strain>
    </source>
</reference>
<dbReference type="Pfam" id="PF20410">
    <property type="entry name" value="X-Tfes_XVIPCD"/>
    <property type="match status" value="1"/>
</dbReference>
<protein>
    <recommendedName>
        <fullName evidence="2">X-Tfes XVIPCD domain-containing protein</fullName>
    </recommendedName>
</protein>
<dbReference type="Proteomes" id="UP001204615">
    <property type="component" value="Unassembled WGS sequence"/>
</dbReference>
<comment type="caution">
    <text evidence="3">The sequence shown here is derived from an EMBL/GenBank/DDBJ whole genome shotgun (WGS) entry which is preliminary data.</text>
</comment>
<dbReference type="InterPro" id="IPR046519">
    <property type="entry name" value="X-Tfes_XVIPCD"/>
</dbReference>
<accession>A0ABT1FBC1</accession>
<feature type="region of interest" description="Disordered" evidence="1">
    <location>
        <begin position="57"/>
        <end position="76"/>
    </location>
</feature>
<organism evidence="3 4">
    <name type="scientific">Dyella lutea</name>
    <dbReference type="NCBI Taxonomy" id="2950441"/>
    <lineage>
        <taxon>Bacteria</taxon>
        <taxon>Pseudomonadati</taxon>
        <taxon>Pseudomonadota</taxon>
        <taxon>Gammaproteobacteria</taxon>
        <taxon>Lysobacterales</taxon>
        <taxon>Rhodanobacteraceae</taxon>
        <taxon>Dyella</taxon>
    </lineage>
</organism>
<sequence>MLLSKDASRAIAVQGDIRSPLRRFADVDVVSGINTPLAQSSTDWSLFQVPEKQNVQAPTPLMQSADVQVAQPSMQR</sequence>
<proteinExistence type="predicted"/>
<name>A0ABT1FBC1_9GAMM</name>
<evidence type="ECO:0000259" key="2">
    <source>
        <dbReference type="Pfam" id="PF20410"/>
    </source>
</evidence>
<keyword evidence="4" id="KW-1185">Reference proteome</keyword>